<reference evidence="1" key="1">
    <citation type="submission" date="2020-12" db="EMBL/GenBank/DDBJ databases">
        <authorList>
            <consortium name="Molecular Ecology Group"/>
        </authorList>
    </citation>
    <scope>NUCLEOTIDE SEQUENCE</scope>
    <source>
        <strain evidence="1">TBG_1078</strain>
    </source>
</reference>
<evidence type="ECO:0000313" key="1">
    <source>
        <dbReference type="EMBL" id="CAD7681344.1"/>
    </source>
</evidence>
<dbReference type="AlphaFoldDB" id="A0A811Z1J6"/>
<comment type="caution">
    <text evidence="1">The sequence shown here is derived from an EMBL/GenBank/DDBJ whole genome shotgun (WGS) entry which is preliminary data.</text>
</comment>
<dbReference type="EMBL" id="CAJHUB010000751">
    <property type="protein sequence ID" value="CAD7681344.1"/>
    <property type="molecule type" value="Genomic_DNA"/>
</dbReference>
<dbReference type="SUPFAM" id="SSF54495">
    <property type="entry name" value="UBC-like"/>
    <property type="match status" value="1"/>
</dbReference>
<dbReference type="InterPro" id="IPR016135">
    <property type="entry name" value="UBQ-conjugating_enzyme/RWD"/>
</dbReference>
<dbReference type="Gene3D" id="3.10.110.10">
    <property type="entry name" value="Ubiquitin Conjugating Enzyme"/>
    <property type="match status" value="1"/>
</dbReference>
<gene>
    <name evidence="1" type="ORF">NYPRO_LOCUS14136</name>
</gene>
<organism evidence="1 2">
    <name type="scientific">Nyctereutes procyonoides</name>
    <name type="common">Raccoon dog</name>
    <name type="synonym">Canis procyonoides</name>
    <dbReference type="NCBI Taxonomy" id="34880"/>
    <lineage>
        <taxon>Eukaryota</taxon>
        <taxon>Metazoa</taxon>
        <taxon>Chordata</taxon>
        <taxon>Craniata</taxon>
        <taxon>Vertebrata</taxon>
        <taxon>Euteleostomi</taxon>
        <taxon>Mammalia</taxon>
        <taxon>Eutheria</taxon>
        <taxon>Laurasiatheria</taxon>
        <taxon>Carnivora</taxon>
        <taxon>Caniformia</taxon>
        <taxon>Canidae</taxon>
        <taxon>Nyctereutes</taxon>
    </lineage>
</organism>
<evidence type="ECO:0000313" key="2">
    <source>
        <dbReference type="Proteomes" id="UP000645828"/>
    </source>
</evidence>
<name>A0A811Z1J6_NYCPR</name>
<dbReference type="Proteomes" id="UP000645828">
    <property type="component" value="Unassembled WGS sequence"/>
</dbReference>
<accession>A0A811Z1J6</accession>
<sequence length="128" mass="14218">MLRVVGWPWVSPQCISCALSLKCMSLSVHKSRGPQDVRTILLSIQSLLEEPNINSPLNTHAAELGKTPIALNKYLQETCSKQVSSQEPCLASLLAFSIFSLDGLSFPSFLSRTLCLKLWCHFCFISVF</sequence>
<proteinExistence type="predicted"/>
<keyword evidence="2" id="KW-1185">Reference proteome</keyword>
<protein>
    <submittedName>
        <fullName evidence="1">(raccoon dog) hypothetical protein</fullName>
    </submittedName>
</protein>